<dbReference type="EMBL" id="CP002580">
    <property type="protein sequence ID" value="AJK47903.1"/>
    <property type="molecule type" value="Genomic_DNA"/>
</dbReference>
<keyword evidence="2" id="KW-1133">Transmembrane helix</keyword>
<sequence>MPPGGRARRGRQCATGTRAGHGAKRGAKVKNLFVTVLAITLVIPVFLVIVSIDAIPRWLVSGPGHALLAPPCSLFAALGAARCADVAVGVLLAISFVIALAVVAGAAALWRAAR</sequence>
<feature type="compositionally biased region" description="Basic residues" evidence="1">
    <location>
        <begin position="1"/>
        <end position="11"/>
    </location>
</feature>
<dbReference type="Proteomes" id="UP000031838">
    <property type="component" value="Chromosome 1"/>
</dbReference>
<evidence type="ECO:0000256" key="2">
    <source>
        <dbReference type="SAM" id="Phobius"/>
    </source>
</evidence>
<gene>
    <name evidence="3" type="ORF">BGL_1c34290</name>
</gene>
<keyword evidence="2" id="KW-0812">Transmembrane</keyword>
<dbReference type="HOGENOM" id="CLU_2116366_0_0_4"/>
<evidence type="ECO:0000313" key="4">
    <source>
        <dbReference type="Proteomes" id="UP000031838"/>
    </source>
</evidence>
<dbReference type="KEGG" id="bgp:BGL_1c34290"/>
<feature type="transmembrane region" description="Helical" evidence="2">
    <location>
        <begin position="32"/>
        <end position="52"/>
    </location>
</feature>
<keyword evidence="4" id="KW-1185">Reference proteome</keyword>
<evidence type="ECO:0000313" key="3">
    <source>
        <dbReference type="EMBL" id="AJK47903.1"/>
    </source>
</evidence>
<keyword evidence="2" id="KW-0472">Membrane</keyword>
<protein>
    <submittedName>
        <fullName evidence="3">Uncharacterized protein</fullName>
    </submittedName>
</protein>
<reference evidence="4" key="1">
    <citation type="submission" date="2011-03" db="EMBL/GenBank/DDBJ databases">
        <authorList>
            <person name="Voget S."/>
            <person name="Streit W.R."/>
            <person name="Jaeger K.E."/>
            <person name="Daniel R."/>
        </authorList>
    </citation>
    <scope>NUCLEOTIDE SEQUENCE [LARGE SCALE GENOMIC DNA]</scope>
    <source>
        <strain evidence="4">PG1</strain>
    </source>
</reference>
<feature type="transmembrane region" description="Helical" evidence="2">
    <location>
        <begin position="86"/>
        <end position="110"/>
    </location>
</feature>
<name>A0A0B6RX02_BURPL</name>
<organism evidence="3 4">
    <name type="scientific">Burkholderia plantarii</name>
    <dbReference type="NCBI Taxonomy" id="41899"/>
    <lineage>
        <taxon>Bacteria</taxon>
        <taxon>Pseudomonadati</taxon>
        <taxon>Pseudomonadota</taxon>
        <taxon>Betaproteobacteria</taxon>
        <taxon>Burkholderiales</taxon>
        <taxon>Burkholderiaceae</taxon>
        <taxon>Burkholderia</taxon>
    </lineage>
</organism>
<dbReference type="AlphaFoldDB" id="A0A0B6RX02"/>
<feature type="region of interest" description="Disordered" evidence="1">
    <location>
        <begin position="1"/>
        <end position="21"/>
    </location>
</feature>
<proteinExistence type="predicted"/>
<reference evidence="3 4" key="2">
    <citation type="journal article" date="2016" name="Appl. Microbiol. Biotechnol.">
        <title>Mutations improving production and secretion of extracellular lipase by Burkholderia glumae PG1.</title>
        <authorList>
            <person name="Knapp A."/>
            <person name="Voget S."/>
            <person name="Gao R."/>
            <person name="Zaburannyi N."/>
            <person name="Krysciak D."/>
            <person name="Breuer M."/>
            <person name="Hauer B."/>
            <person name="Streit W.R."/>
            <person name="Muller R."/>
            <person name="Daniel R."/>
            <person name="Jaeger K.E."/>
        </authorList>
    </citation>
    <scope>NUCLEOTIDE SEQUENCE [LARGE SCALE GENOMIC DNA]</scope>
    <source>
        <strain evidence="3 4">PG1</strain>
    </source>
</reference>
<accession>A0A0B6RX02</accession>
<evidence type="ECO:0000256" key="1">
    <source>
        <dbReference type="SAM" id="MobiDB-lite"/>
    </source>
</evidence>